<proteinExistence type="predicted"/>
<gene>
    <name evidence="2" type="ORF">DY023_09380</name>
</gene>
<dbReference type="Pfam" id="PF09407">
    <property type="entry name" value="AbiEi_1"/>
    <property type="match status" value="1"/>
</dbReference>
<evidence type="ECO:0000259" key="1">
    <source>
        <dbReference type="Pfam" id="PF09407"/>
    </source>
</evidence>
<evidence type="ECO:0000313" key="3">
    <source>
        <dbReference type="Proteomes" id="UP000262172"/>
    </source>
</evidence>
<sequence>MPVPPSRGHRHQTVRVHPALVYLPGDRLSLTELGAARLDGHVVEVGEGFLPADTVEGPEARALSLSVLIPPGGALCGPSAAWVHGAGDLPPARHHVCRASPGTPRLRPGARIVTHQAALAPAQTLWLAGVPVASAEVVAMSLASAAGRDPESAEWLRALVEISPGLAARTHEALAARSRTPGRRQALELLSGLIDQDVVTR</sequence>
<organism evidence="2 3">
    <name type="scientific">Microbacterium bovistercoris</name>
    <dbReference type="NCBI Taxonomy" id="2293570"/>
    <lineage>
        <taxon>Bacteria</taxon>
        <taxon>Bacillati</taxon>
        <taxon>Actinomycetota</taxon>
        <taxon>Actinomycetes</taxon>
        <taxon>Micrococcales</taxon>
        <taxon>Microbacteriaceae</taxon>
        <taxon>Microbacterium</taxon>
    </lineage>
</organism>
<evidence type="ECO:0000313" key="2">
    <source>
        <dbReference type="EMBL" id="REJ05452.1"/>
    </source>
</evidence>
<name>A0A371NT52_9MICO</name>
<protein>
    <recommendedName>
        <fullName evidence="1">AbiEi antitoxin C-terminal domain-containing protein</fullName>
    </recommendedName>
</protein>
<dbReference type="EMBL" id="QUAB01000041">
    <property type="protein sequence ID" value="REJ05452.1"/>
    <property type="molecule type" value="Genomic_DNA"/>
</dbReference>
<dbReference type="Proteomes" id="UP000262172">
    <property type="component" value="Unassembled WGS sequence"/>
</dbReference>
<dbReference type="InterPro" id="IPR018547">
    <property type="entry name" value="AbiEi_C"/>
</dbReference>
<reference evidence="2 3" key="1">
    <citation type="submission" date="2018-08" db="EMBL/GenBank/DDBJ databases">
        <title>Isolation, diversity and antifungal activity of Actinobacteria from cow dung.</title>
        <authorList>
            <person name="Ling L."/>
        </authorList>
    </citation>
    <scope>NUCLEOTIDE SEQUENCE [LARGE SCALE GENOMIC DNA]</scope>
    <source>
        <strain evidence="2 3">NEAU-LLE</strain>
    </source>
</reference>
<comment type="caution">
    <text evidence="2">The sequence shown here is derived from an EMBL/GenBank/DDBJ whole genome shotgun (WGS) entry which is preliminary data.</text>
</comment>
<accession>A0A371NT52</accession>
<dbReference type="AlphaFoldDB" id="A0A371NT52"/>
<feature type="domain" description="AbiEi antitoxin C-terminal" evidence="1">
    <location>
        <begin position="77"/>
        <end position="170"/>
    </location>
</feature>
<dbReference type="OrthoDB" id="4802815at2"/>
<keyword evidence="3" id="KW-1185">Reference proteome</keyword>